<keyword evidence="4" id="KW-0732">Signal</keyword>
<dbReference type="InterPro" id="IPR032675">
    <property type="entry name" value="LRR_dom_sf"/>
</dbReference>
<proteinExistence type="predicted"/>
<keyword evidence="3" id="KW-0677">Repeat</keyword>
<dbReference type="EnsemblPlants" id="Kaladp0038s0135.1.v1.1">
    <property type="protein sequence ID" value="Kaladp0038s0135.1.v1.1"/>
    <property type="gene ID" value="Kaladp0038s0135.v1.1"/>
</dbReference>
<dbReference type="SUPFAM" id="SSF52058">
    <property type="entry name" value="L domain-like"/>
    <property type="match status" value="1"/>
</dbReference>
<dbReference type="InterPro" id="IPR051824">
    <property type="entry name" value="LRR_Rcpt-Like_S/T_Kinase"/>
</dbReference>
<dbReference type="FunFam" id="3.80.10.10:FF:000452">
    <property type="entry name" value="Probable LRR receptor-like serine/threonine-protein kinase RFK1"/>
    <property type="match status" value="1"/>
</dbReference>
<evidence type="ECO:0000256" key="2">
    <source>
        <dbReference type="ARBA" id="ARBA00022614"/>
    </source>
</evidence>
<feature type="chain" id="PRO_5029469471" evidence="4">
    <location>
        <begin position="31"/>
        <end position="336"/>
    </location>
</feature>
<dbReference type="Pfam" id="PF00560">
    <property type="entry name" value="LRR_1"/>
    <property type="match status" value="6"/>
</dbReference>
<evidence type="ECO:0000313" key="6">
    <source>
        <dbReference type="Proteomes" id="UP000594263"/>
    </source>
</evidence>
<dbReference type="InterPro" id="IPR001611">
    <property type="entry name" value="Leu-rich_rpt"/>
</dbReference>
<keyword evidence="6" id="KW-1185">Reference proteome</keyword>
<organism evidence="5 6">
    <name type="scientific">Kalanchoe fedtschenkoi</name>
    <name type="common">Lavender scallops</name>
    <name type="synonym">South American air plant</name>
    <dbReference type="NCBI Taxonomy" id="63787"/>
    <lineage>
        <taxon>Eukaryota</taxon>
        <taxon>Viridiplantae</taxon>
        <taxon>Streptophyta</taxon>
        <taxon>Embryophyta</taxon>
        <taxon>Tracheophyta</taxon>
        <taxon>Spermatophyta</taxon>
        <taxon>Magnoliopsida</taxon>
        <taxon>eudicotyledons</taxon>
        <taxon>Gunneridae</taxon>
        <taxon>Pentapetalae</taxon>
        <taxon>Saxifragales</taxon>
        <taxon>Crassulaceae</taxon>
        <taxon>Kalanchoe</taxon>
    </lineage>
</organism>
<dbReference type="OMA" id="CINDSSW"/>
<dbReference type="Proteomes" id="UP000594263">
    <property type="component" value="Unplaced"/>
</dbReference>
<protein>
    <submittedName>
        <fullName evidence="5">Uncharacterized protein</fullName>
    </submittedName>
</protein>
<sequence>MAAHFPSPISHLIFCLLLLLFCHLRLIAPAAHPNLPPQEVEALKKIQSKLGKTDWDFSKDPCSGQGNWSIHGVKGFESSVTCDCSFNNNSTCHIIRIALKSQNLSGIIPPEFSRLRHLQILDLSRNFLSGSIPSQWATMQLAELSVMGNRLSGPFPLVITKITTLKNLSIEGNLFSGPIPSELGKLVRMERLHMSSNAFSGALPSELSNLTNLVDMRLSDNNLSGKIPSFIKSWEHIEKLHLQGTSLEGPIPSSISTLTKLTDLRITDLKGGHSLFPTLSDMGSIKTIILRSCLLYGSIPEYIGEMKKLRTLDLSYNNLTGIIPSSFVQLGKADFL</sequence>
<dbReference type="PROSITE" id="PS51450">
    <property type="entry name" value="LRR"/>
    <property type="match status" value="1"/>
</dbReference>
<accession>A0A7N0TJI7</accession>
<reference evidence="5" key="1">
    <citation type="submission" date="2021-01" db="UniProtKB">
        <authorList>
            <consortium name="EnsemblPlants"/>
        </authorList>
    </citation>
    <scope>IDENTIFICATION</scope>
</reference>
<evidence type="ECO:0000256" key="4">
    <source>
        <dbReference type="SAM" id="SignalP"/>
    </source>
</evidence>
<dbReference type="AlphaFoldDB" id="A0A7N0TJI7"/>
<keyword evidence="2" id="KW-0433">Leucine-rich repeat</keyword>
<dbReference type="Gramene" id="Kaladp0038s0135.1.v1.1">
    <property type="protein sequence ID" value="Kaladp0038s0135.1.v1.1"/>
    <property type="gene ID" value="Kaladp0038s0135.v1.1"/>
</dbReference>
<dbReference type="FunFam" id="3.80.10.10:FF:000433">
    <property type="entry name" value="Putative LRR receptor-like serine/threonine-protein kinase isoform A"/>
    <property type="match status" value="1"/>
</dbReference>
<dbReference type="PRINTS" id="PR00019">
    <property type="entry name" value="LEURICHRPT"/>
</dbReference>
<name>A0A7N0TJI7_KALFE</name>
<evidence type="ECO:0000256" key="1">
    <source>
        <dbReference type="ARBA" id="ARBA00004479"/>
    </source>
</evidence>
<dbReference type="GO" id="GO:0016020">
    <property type="term" value="C:membrane"/>
    <property type="evidence" value="ECO:0007669"/>
    <property type="project" value="UniProtKB-SubCell"/>
</dbReference>
<evidence type="ECO:0000256" key="3">
    <source>
        <dbReference type="ARBA" id="ARBA00022737"/>
    </source>
</evidence>
<evidence type="ECO:0000313" key="5">
    <source>
        <dbReference type="EnsemblPlants" id="Kaladp0038s0135.1.v1.1"/>
    </source>
</evidence>
<dbReference type="PANTHER" id="PTHR48006">
    <property type="entry name" value="LEUCINE-RICH REPEAT-CONTAINING PROTEIN DDB_G0281931-RELATED"/>
    <property type="match status" value="1"/>
</dbReference>
<dbReference type="SMART" id="SM00369">
    <property type="entry name" value="LRR_TYP"/>
    <property type="match status" value="3"/>
</dbReference>
<comment type="subcellular location">
    <subcellularLocation>
        <location evidence="1">Membrane</location>
        <topology evidence="1">Single-pass type I membrane protein</topology>
    </subcellularLocation>
</comment>
<feature type="signal peptide" evidence="4">
    <location>
        <begin position="1"/>
        <end position="30"/>
    </location>
</feature>
<dbReference type="Gene3D" id="3.80.10.10">
    <property type="entry name" value="Ribonuclease Inhibitor"/>
    <property type="match status" value="1"/>
</dbReference>
<dbReference type="InterPro" id="IPR003591">
    <property type="entry name" value="Leu-rich_rpt_typical-subtyp"/>
</dbReference>
<dbReference type="PANTHER" id="PTHR48006:SF68">
    <property type="entry name" value="PROTEIN KINASE DOMAIN-CONTAINING PROTEIN"/>
    <property type="match status" value="1"/>
</dbReference>